<dbReference type="InterPro" id="IPR036412">
    <property type="entry name" value="HAD-like_sf"/>
</dbReference>
<keyword evidence="2" id="KW-1185">Reference proteome</keyword>
<dbReference type="SUPFAM" id="SSF56784">
    <property type="entry name" value="HAD-like"/>
    <property type="match status" value="1"/>
</dbReference>
<evidence type="ECO:0000313" key="2">
    <source>
        <dbReference type="Proteomes" id="UP001363035"/>
    </source>
</evidence>
<dbReference type="RefSeq" id="WP_134776363.1">
    <property type="nucleotide sequence ID" value="NZ_JAYLLN010000025.1"/>
</dbReference>
<reference evidence="1 2" key="1">
    <citation type="submission" date="2024-01" db="EMBL/GenBank/DDBJ databases">
        <title>Sphingobacterium tenebrionis sp. nov., a novel endophyte isolated from tenebrio molitor intestines.</title>
        <authorList>
            <person name="Zhang C."/>
        </authorList>
    </citation>
    <scope>NUCLEOTIDE SEQUENCE [LARGE SCALE GENOMIC DNA]</scope>
    <source>
        <strain evidence="1 2">PU5-4</strain>
    </source>
</reference>
<sequence length="142" mass="16408">MIIAVDFDGTIVEHRYPEIGKPIPHAIDVLKQLMNDHHQLILWTVREGELLQEAIDYCAEQGLYFYAHNSNFPEEDRATAGSRKLTADLFIDDRNFGGLPDWGIIYQAIIHKKALKLSFNEELIYLEKKEKPKKGFFSGIFK</sequence>
<name>A0ABU8I788_9SPHI</name>
<dbReference type="Proteomes" id="UP001363035">
    <property type="component" value="Unassembled WGS sequence"/>
</dbReference>
<protein>
    <recommendedName>
        <fullName evidence="3">Hydrolase</fullName>
    </recommendedName>
</protein>
<dbReference type="NCBIfam" id="NF046079">
    <property type="entry name" value="HAD_phos_BT0820"/>
    <property type="match status" value="1"/>
</dbReference>
<organism evidence="1 2">
    <name type="scientific">Sphingobacterium tenebrionis</name>
    <dbReference type="NCBI Taxonomy" id="3111775"/>
    <lineage>
        <taxon>Bacteria</taxon>
        <taxon>Pseudomonadati</taxon>
        <taxon>Bacteroidota</taxon>
        <taxon>Sphingobacteriia</taxon>
        <taxon>Sphingobacteriales</taxon>
        <taxon>Sphingobacteriaceae</taxon>
        <taxon>Sphingobacterium</taxon>
    </lineage>
</organism>
<comment type="caution">
    <text evidence="1">The sequence shown here is derived from an EMBL/GenBank/DDBJ whole genome shotgun (WGS) entry which is preliminary data.</text>
</comment>
<dbReference type="InterPro" id="IPR016769">
    <property type="entry name" value="Phage_SP01_Orf1"/>
</dbReference>
<accession>A0ABU8I788</accession>
<proteinExistence type="predicted"/>
<dbReference type="EMBL" id="JAYLLN010000025">
    <property type="protein sequence ID" value="MEI5985368.1"/>
    <property type="molecule type" value="Genomic_DNA"/>
</dbReference>
<evidence type="ECO:0000313" key="1">
    <source>
        <dbReference type="EMBL" id="MEI5985368.1"/>
    </source>
</evidence>
<dbReference type="InterPro" id="IPR023214">
    <property type="entry name" value="HAD_sf"/>
</dbReference>
<evidence type="ECO:0008006" key="3">
    <source>
        <dbReference type="Google" id="ProtNLM"/>
    </source>
</evidence>
<dbReference type="PIRSF" id="PIRSF020079">
    <property type="entry name" value="UCP020079"/>
    <property type="match status" value="1"/>
</dbReference>
<dbReference type="Gene3D" id="3.40.50.1000">
    <property type="entry name" value="HAD superfamily/HAD-like"/>
    <property type="match status" value="1"/>
</dbReference>
<gene>
    <name evidence="1" type="ORF">VJ786_10690</name>
</gene>